<gene>
    <name evidence="3" type="ORF">HGRIS_013886</name>
</gene>
<organism evidence="3 4">
    <name type="scientific">Hohenbuehelia grisea</name>
    <dbReference type="NCBI Taxonomy" id="104357"/>
    <lineage>
        <taxon>Eukaryota</taxon>
        <taxon>Fungi</taxon>
        <taxon>Dikarya</taxon>
        <taxon>Basidiomycota</taxon>
        <taxon>Agaricomycotina</taxon>
        <taxon>Agaricomycetes</taxon>
        <taxon>Agaricomycetidae</taxon>
        <taxon>Agaricales</taxon>
        <taxon>Pleurotineae</taxon>
        <taxon>Pleurotaceae</taxon>
        <taxon>Hohenbuehelia</taxon>
    </lineage>
</organism>
<comment type="caution">
    <text evidence="3">The sequence shown here is derived from an EMBL/GenBank/DDBJ whole genome shotgun (WGS) entry which is preliminary data.</text>
</comment>
<evidence type="ECO:0000256" key="1">
    <source>
        <dbReference type="SAM" id="MobiDB-lite"/>
    </source>
</evidence>
<name>A0ABR3IWZ2_9AGAR</name>
<proteinExistence type="predicted"/>
<dbReference type="InterPro" id="IPR046528">
    <property type="entry name" value="DUF6593"/>
</dbReference>
<evidence type="ECO:0000313" key="4">
    <source>
        <dbReference type="Proteomes" id="UP001556367"/>
    </source>
</evidence>
<evidence type="ECO:0000259" key="2">
    <source>
        <dbReference type="Pfam" id="PF20236"/>
    </source>
</evidence>
<feature type="domain" description="DUF6593" evidence="2">
    <location>
        <begin position="59"/>
        <end position="168"/>
    </location>
</feature>
<dbReference type="EMBL" id="JASNQZ010000015">
    <property type="protein sequence ID" value="KAL0947815.1"/>
    <property type="molecule type" value="Genomic_DNA"/>
</dbReference>
<evidence type="ECO:0000313" key="3">
    <source>
        <dbReference type="EMBL" id="KAL0947815.1"/>
    </source>
</evidence>
<keyword evidence="4" id="KW-1185">Reference proteome</keyword>
<protein>
    <recommendedName>
        <fullName evidence="2">DUF6593 domain-containing protein</fullName>
    </recommendedName>
</protein>
<feature type="region of interest" description="Disordered" evidence="1">
    <location>
        <begin position="1"/>
        <end position="27"/>
    </location>
</feature>
<sequence>MHTNNPYAHAGWPNPNPNAVGRGSGGGSIPPSLLGALPFSAPSSPSAMIPFRFVSMNPDLLNCTVIGPDNSVHFRIVTDNPRPGFTVVHSAQGQGQAVAVVEWKSHPIVEIRDTVPKQYMGQWLALSGQQTSRTMEVRGKRYSWAPGRDTLQMYGLEFNPPALLVKVTRQADSIILEISAHAIHAGLLSSCVVGTVLLLCGRNLD</sequence>
<dbReference type="Proteomes" id="UP001556367">
    <property type="component" value="Unassembled WGS sequence"/>
</dbReference>
<accession>A0ABR3IWZ2</accession>
<reference evidence="4" key="1">
    <citation type="submission" date="2024-06" db="EMBL/GenBank/DDBJ databases">
        <title>Multi-omics analyses provide insights into the biosynthesis of the anticancer antibiotic pleurotin in Hohenbuehelia grisea.</title>
        <authorList>
            <person name="Weaver J.A."/>
            <person name="Alberti F."/>
        </authorList>
    </citation>
    <scope>NUCLEOTIDE SEQUENCE [LARGE SCALE GENOMIC DNA]</scope>
    <source>
        <strain evidence="4">T-177</strain>
    </source>
</reference>
<dbReference type="Pfam" id="PF20236">
    <property type="entry name" value="DUF6593"/>
    <property type="match status" value="1"/>
</dbReference>